<dbReference type="PANTHER" id="PTHR35024">
    <property type="entry name" value="HYPOTHETICAL CYTOSOLIC PROTEIN"/>
    <property type="match status" value="1"/>
</dbReference>
<dbReference type="Pfam" id="PF04519">
    <property type="entry name" value="Bactofilin"/>
    <property type="match status" value="1"/>
</dbReference>
<comment type="similarity">
    <text evidence="1">Belongs to the bactofilin family.</text>
</comment>
<keyword evidence="4" id="KW-1185">Reference proteome</keyword>
<dbReference type="PANTHER" id="PTHR35024:SF4">
    <property type="entry name" value="POLYMER-FORMING CYTOSKELETAL PROTEIN"/>
    <property type="match status" value="1"/>
</dbReference>
<comment type="caution">
    <text evidence="3">The sequence shown here is derived from an EMBL/GenBank/DDBJ whole genome shotgun (WGS) entry which is preliminary data.</text>
</comment>
<dbReference type="InterPro" id="IPR007607">
    <property type="entry name" value="BacA/B"/>
</dbReference>
<protein>
    <recommendedName>
        <fullName evidence="5">Polymer-forming cytoskeletal protein</fullName>
    </recommendedName>
</protein>
<proteinExistence type="inferred from homology"/>
<gene>
    <name evidence="3" type="ORF">CW751_04840</name>
</gene>
<dbReference type="OrthoDB" id="5432602at2"/>
<dbReference type="EMBL" id="PJNI01000003">
    <property type="protein sequence ID" value="PKR81386.1"/>
    <property type="molecule type" value="Genomic_DNA"/>
</dbReference>
<evidence type="ECO:0008006" key="5">
    <source>
        <dbReference type="Google" id="ProtNLM"/>
    </source>
</evidence>
<name>A0A2I0R479_9FLAO</name>
<feature type="region of interest" description="Disordered" evidence="2">
    <location>
        <begin position="124"/>
        <end position="153"/>
    </location>
</feature>
<dbReference type="RefSeq" id="WP_101333867.1">
    <property type="nucleotide sequence ID" value="NZ_PJNI01000003.1"/>
</dbReference>
<accession>A0A2I0R479</accession>
<evidence type="ECO:0000256" key="1">
    <source>
        <dbReference type="ARBA" id="ARBA00044755"/>
    </source>
</evidence>
<reference evidence="3 4" key="1">
    <citation type="submission" date="2017-12" db="EMBL/GenBank/DDBJ databases">
        <title>The draft genome sequence of Brumimicrobium saltpan LHR20.</title>
        <authorList>
            <person name="Do Z.-J."/>
            <person name="Luo H.-R."/>
        </authorList>
    </citation>
    <scope>NUCLEOTIDE SEQUENCE [LARGE SCALE GENOMIC DNA]</scope>
    <source>
        <strain evidence="3 4">LHR20</strain>
    </source>
</reference>
<evidence type="ECO:0000313" key="3">
    <source>
        <dbReference type="EMBL" id="PKR81386.1"/>
    </source>
</evidence>
<dbReference type="AlphaFoldDB" id="A0A2I0R479"/>
<dbReference type="Proteomes" id="UP000236654">
    <property type="component" value="Unassembled WGS sequence"/>
</dbReference>
<evidence type="ECO:0000256" key="2">
    <source>
        <dbReference type="SAM" id="MobiDB-lite"/>
    </source>
</evidence>
<feature type="compositionally biased region" description="Basic and acidic residues" evidence="2">
    <location>
        <begin position="137"/>
        <end position="153"/>
    </location>
</feature>
<sequence>MFKGDKTKQLKDDPDRLNILVEGTHMTGDLVTKSSIRVEGLIDGSIDCKGKIVLGEAGVVTGNINTIEIEVYGTVEGNIHAESLLTLRKSAVIKGDIKTSRLVIEDGAQIEGNILTGDFPNDALVQNAKPSKKNKKTEKSDKTASKKQEDLVY</sequence>
<organism evidence="3 4">
    <name type="scientific">Brumimicrobium salinarum</name>
    <dbReference type="NCBI Taxonomy" id="2058658"/>
    <lineage>
        <taxon>Bacteria</taxon>
        <taxon>Pseudomonadati</taxon>
        <taxon>Bacteroidota</taxon>
        <taxon>Flavobacteriia</taxon>
        <taxon>Flavobacteriales</taxon>
        <taxon>Crocinitomicaceae</taxon>
        <taxon>Brumimicrobium</taxon>
    </lineage>
</organism>
<evidence type="ECO:0000313" key="4">
    <source>
        <dbReference type="Proteomes" id="UP000236654"/>
    </source>
</evidence>